<protein>
    <recommendedName>
        <fullName evidence="3">F-box domain-containing protein</fullName>
    </recommendedName>
</protein>
<gene>
    <name evidence="1" type="ORF">INT47_004321</name>
</gene>
<dbReference type="InterPro" id="IPR036047">
    <property type="entry name" value="F-box-like_dom_sf"/>
</dbReference>
<dbReference type="SUPFAM" id="SSF81383">
    <property type="entry name" value="F-box domain"/>
    <property type="match status" value="1"/>
</dbReference>
<keyword evidence="2" id="KW-1185">Reference proteome</keyword>
<name>A0A8H7QI64_9FUNG</name>
<proteinExistence type="predicted"/>
<comment type="caution">
    <text evidence="1">The sequence shown here is derived from an EMBL/GenBank/DDBJ whole genome shotgun (WGS) entry which is preliminary data.</text>
</comment>
<evidence type="ECO:0000313" key="2">
    <source>
        <dbReference type="Proteomes" id="UP000603453"/>
    </source>
</evidence>
<organism evidence="1 2">
    <name type="scientific">Mucor saturninus</name>
    <dbReference type="NCBI Taxonomy" id="64648"/>
    <lineage>
        <taxon>Eukaryota</taxon>
        <taxon>Fungi</taxon>
        <taxon>Fungi incertae sedis</taxon>
        <taxon>Mucoromycota</taxon>
        <taxon>Mucoromycotina</taxon>
        <taxon>Mucoromycetes</taxon>
        <taxon>Mucorales</taxon>
        <taxon>Mucorineae</taxon>
        <taxon>Mucoraceae</taxon>
        <taxon>Mucor</taxon>
    </lineage>
</organism>
<reference evidence="1" key="1">
    <citation type="submission" date="2020-12" db="EMBL/GenBank/DDBJ databases">
        <title>Metabolic potential, ecology and presence of endohyphal bacteria is reflected in genomic diversity of Mucoromycotina.</title>
        <authorList>
            <person name="Muszewska A."/>
            <person name="Okrasinska A."/>
            <person name="Steczkiewicz K."/>
            <person name="Drgas O."/>
            <person name="Orlowska M."/>
            <person name="Perlinska-Lenart U."/>
            <person name="Aleksandrzak-Piekarczyk T."/>
            <person name="Szatraj K."/>
            <person name="Zielenkiewicz U."/>
            <person name="Pilsyk S."/>
            <person name="Malc E."/>
            <person name="Mieczkowski P."/>
            <person name="Kruszewska J.S."/>
            <person name="Biernat P."/>
            <person name="Pawlowska J."/>
        </authorList>
    </citation>
    <scope>NUCLEOTIDE SEQUENCE</scope>
    <source>
        <strain evidence="1">WA0000017839</strain>
    </source>
</reference>
<accession>A0A8H7QI64</accession>
<evidence type="ECO:0008006" key="3">
    <source>
        <dbReference type="Google" id="ProtNLM"/>
    </source>
</evidence>
<dbReference type="Proteomes" id="UP000603453">
    <property type="component" value="Unassembled WGS sequence"/>
</dbReference>
<dbReference type="AlphaFoldDB" id="A0A8H7QI64"/>
<dbReference type="OrthoDB" id="2236924at2759"/>
<sequence length="397" mass="45716">MSNDNLCRLPFELVLKIAEYVEFSDVWYLGTCSRQCRLLAYQILKQHYNIDLIQPRIINPFGHLVHAAVAFLGRHGVQDQAIQPAVLQSVANHMAIAIFDRIPNKKERSVSLDFLLDKTLGLLLDHFVYDPTLKLRLELKENVKCGENLEDIITSMQQQQPECNKLVDIYAIKSTGVLMVDFLATLAQTVSSLFDTEEANEIHHRLLNFHLHRILDLIKRKYHTYHTNLSSYSHDAPMIGQKKPQADNQEFQLFIQFLCALIQTDLFTLKDLEDLTYHHITSFFMTRPSDVSFTTLGGFKIILRNSNANLAIINTATKNKRPAFYYQWKLWLQETQSRLRMLLDLIRATVRKSAPLVPQFKYITLLLQDSVSALTLSQTMEHTTGLEEEEGQIIPVS</sequence>
<evidence type="ECO:0000313" key="1">
    <source>
        <dbReference type="EMBL" id="KAG2192165.1"/>
    </source>
</evidence>
<dbReference type="EMBL" id="JAEPRD010000313">
    <property type="protein sequence ID" value="KAG2192165.1"/>
    <property type="molecule type" value="Genomic_DNA"/>
</dbReference>